<dbReference type="EMBL" id="FWXH01000031">
    <property type="protein sequence ID" value="SMC28859.1"/>
    <property type="molecule type" value="Genomic_DNA"/>
</dbReference>
<dbReference type="Pfam" id="PF01522">
    <property type="entry name" value="Polysacc_deac_1"/>
    <property type="match status" value="1"/>
</dbReference>
<reference evidence="5 6" key="1">
    <citation type="submission" date="2017-04" db="EMBL/GenBank/DDBJ databases">
        <authorList>
            <person name="Afonso C.L."/>
            <person name="Miller P.J."/>
            <person name="Scott M.A."/>
            <person name="Spackman E."/>
            <person name="Goraichik I."/>
            <person name="Dimitrov K.M."/>
            <person name="Suarez D.L."/>
            <person name="Swayne D.E."/>
        </authorList>
    </citation>
    <scope>NUCLEOTIDE SEQUENCE [LARGE SCALE GENOMIC DNA]</scope>
    <source>
        <strain evidence="5 6">DSM 12555</strain>
    </source>
</reference>
<name>A0A1W1XY17_9CLOT</name>
<proteinExistence type="predicted"/>
<evidence type="ECO:0000256" key="1">
    <source>
        <dbReference type="ARBA" id="ARBA00004613"/>
    </source>
</evidence>
<dbReference type="RefSeq" id="WP_084117679.1">
    <property type="nucleotide sequence ID" value="NZ_FWXH01000031.1"/>
</dbReference>
<accession>A0A1W1XY17</accession>
<dbReference type="PROSITE" id="PS51257">
    <property type="entry name" value="PROKAR_LIPOPROTEIN"/>
    <property type="match status" value="1"/>
</dbReference>
<protein>
    <submittedName>
        <fullName evidence="5">Polysaccharide deacetylase</fullName>
    </submittedName>
</protein>
<dbReference type="STRING" id="1121291.SAMN02745134_03690"/>
<feature type="domain" description="NodB homology" evidence="4">
    <location>
        <begin position="117"/>
        <end position="283"/>
    </location>
</feature>
<evidence type="ECO:0000256" key="2">
    <source>
        <dbReference type="ARBA" id="ARBA00022729"/>
    </source>
</evidence>
<dbReference type="PROSITE" id="PS51677">
    <property type="entry name" value="NODB"/>
    <property type="match status" value="1"/>
</dbReference>
<keyword evidence="6" id="KW-1185">Reference proteome</keyword>
<dbReference type="Gene3D" id="3.20.20.370">
    <property type="entry name" value="Glycoside hydrolase/deacetylase"/>
    <property type="match status" value="1"/>
</dbReference>
<dbReference type="InterPro" id="IPR051398">
    <property type="entry name" value="Polysacch_Deacetylase"/>
</dbReference>
<dbReference type="GO" id="GO:0016810">
    <property type="term" value="F:hydrolase activity, acting on carbon-nitrogen (but not peptide) bonds"/>
    <property type="evidence" value="ECO:0007669"/>
    <property type="project" value="InterPro"/>
</dbReference>
<keyword evidence="2 3" id="KW-0732">Signal</keyword>
<dbReference type="PANTHER" id="PTHR34216">
    <property type="match status" value="1"/>
</dbReference>
<evidence type="ECO:0000256" key="3">
    <source>
        <dbReference type="SAM" id="SignalP"/>
    </source>
</evidence>
<dbReference type="SUPFAM" id="SSF88713">
    <property type="entry name" value="Glycoside hydrolase/deacetylase"/>
    <property type="match status" value="1"/>
</dbReference>
<sequence>MTKKISLVLLTLLLISALFGCSENKQQVAVNNHHIKKKVSVQKLGPSFDKSAPMKQPGQGVPVLMYHSVADGTNNPVVIAPAKLDEEMKYLKDNGYYTITLDDLYAYFINNTPIPEKSVVLTFDDGYKDNYTAMLPIMKKYGFRATVFVITSYIDKLPGYLTSKQLKEMEAYGIDIESHTVDHKALKELTKPQQQQELTESKAFLETLLKKKINYIAYPDGSYNKDTVECAKEAGYTMGLTTDGRWSMKSNGLLTLDRDYINSQFDMSKFVDRITNPNYKFNY</sequence>
<evidence type="ECO:0000313" key="5">
    <source>
        <dbReference type="EMBL" id="SMC28859.1"/>
    </source>
</evidence>
<feature type="signal peptide" evidence="3">
    <location>
        <begin position="1"/>
        <end position="20"/>
    </location>
</feature>
<dbReference type="CDD" id="cd10918">
    <property type="entry name" value="CE4_NodB_like_5s_6s"/>
    <property type="match status" value="1"/>
</dbReference>
<dbReference type="InterPro" id="IPR011330">
    <property type="entry name" value="Glyco_hydro/deAcase_b/a-brl"/>
</dbReference>
<dbReference type="OrthoDB" id="9778320at2"/>
<comment type="subcellular location">
    <subcellularLocation>
        <location evidence="1">Secreted</location>
    </subcellularLocation>
</comment>
<dbReference type="PANTHER" id="PTHR34216:SF3">
    <property type="entry name" value="POLY-BETA-1,6-N-ACETYL-D-GLUCOSAMINE N-DEACETYLASE"/>
    <property type="match status" value="1"/>
</dbReference>
<evidence type="ECO:0000259" key="4">
    <source>
        <dbReference type="PROSITE" id="PS51677"/>
    </source>
</evidence>
<feature type="chain" id="PRO_5039452192" evidence="3">
    <location>
        <begin position="21"/>
        <end position="283"/>
    </location>
</feature>
<dbReference type="InterPro" id="IPR002509">
    <property type="entry name" value="NODB_dom"/>
</dbReference>
<dbReference type="Proteomes" id="UP000192468">
    <property type="component" value="Unassembled WGS sequence"/>
</dbReference>
<dbReference type="GO" id="GO:0005975">
    <property type="term" value="P:carbohydrate metabolic process"/>
    <property type="evidence" value="ECO:0007669"/>
    <property type="project" value="InterPro"/>
</dbReference>
<dbReference type="GO" id="GO:0005576">
    <property type="term" value="C:extracellular region"/>
    <property type="evidence" value="ECO:0007669"/>
    <property type="project" value="UniProtKB-SubCell"/>
</dbReference>
<organism evidence="5 6">
    <name type="scientific">Clostridium acidisoli DSM 12555</name>
    <dbReference type="NCBI Taxonomy" id="1121291"/>
    <lineage>
        <taxon>Bacteria</taxon>
        <taxon>Bacillati</taxon>
        <taxon>Bacillota</taxon>
        <taxon>Clostridia</taxon>
        <taxon>Eubacteriales</taxon>
        <taxon>Clostridiaceae</taxon>
        <taxon>Clostridium</taxon>
    </lineage>
</organism>
<dbReference type="AlphaFoldDB" id="A0A1W1XY17"/>
<evidence type="ECO:0000313" key="6">
    <source>
        <dbReference type="Proteomes" id="UP000192468"/>
    </source>
</evidence>
<gene>
    <name evidence="5" type="ORF">SAMN02745134_03690</name>
</gene>